<protein>
    <submittedName>
        <fullName evidence="1">Nulp1-pending protein-like protein</fullName>
    </submittedName>
</protein>
<evidence type="ECO:0000313" key="2">
    <source>
        <dbReference type="Proteomes" id="UP000799754"/>
    </source>
</evidence>
<comment type="caution">
    <text evidence="1">The sequence shown here is derived from an EMBL/GenBank/DDBJ whole genome shotgun (WGS) entry which is preliminary data.</text>
</comment>
<proteinExistence type="predicted"/>
<reference evidence="1" key="1">
    <citation type="journal article" date="2020" name="Stud. Mycol.">
        <title>101 Dothideomycetes genomes: a test case for predicting lifestyles and emergence of pathogens.</title>
        <authorList>
            <person name="Haridas S."/>
            <person name="Albert R."/>
            <person name="Binder M."/>
            <person name="Bloem J."/>
            <person name="Labutti K."/>
            <person name="Salamov A."/>
            <person name="Andreopoulos B."/>
            <person name="Baker S."/>
            <person name="Barry K."/>
            <person name="Bills G."/>
            <person name="Bluhm B."/>
            <person name="Cannon C."/>
            <person name="Castanera R."/>
            <person name="Culley D."/>
            <person name="Daum C."/>
            <person name="Ezra D."/>
            <person name="Gonzalez J."/>
            <person name="Henrissat B."/>
            <person name="Kuo A."/>
            <person name="Liang C."/>
            <person name="Lipzen A."/>
            <person name="Lutzoni F."/>
            <person name="Magnuson J."/>
            <person name="Mondo S."/>
            <person name="Nolan M."/>
            <person name="Ohm R."/>
            <person name="Pangilinan J."/>
            <person name="Park H.-J."/>
            <person name="Ramirez L."/>
            <person name="Alfaro M."/>
            <person name="Sun H."/>
            <person name="Tritt A."/>
            <person name="Yoshinaga Y."/>
            <person name="Zwiers L.-H."/>
            <person name="Turgeon B."/>
            <person name="Goodwin S."/>
            <person name="Spatafora J."/>
            <person name="Crous P."/>
            <person name="Grigoriev I."/>
        </authorList>
    </citation>
    <scope>NUCLEOTIDE SEQUENCE</scope>
    <source>
        <strain evidence="1">CBS 525.71</strain>
    </source>
</reference>
<sequence length="675" mass="75555">MSSRALRRAQKEQEEKELQEKLAKWEQEEEESEEEAAPKPQAKPSLFAMLGDAGGDGDEDDEDEDEDEDEQGEPAPKPVVESTPASNPSKRSKKKKKKKSKNKSKTATPQKHATDSGLDEIDQALLALKVTSSGKKGTDEPLTPAISEETQRLFSALSIDTTHLHAANEMKKLFGRTALQHADDDEPRQRQQQGIAARVNGRSQPGSRLTGLSLRRNIFIQGKEEWPRATSGGLGMEIVSKNDDGSVEYRFVHNTSYQETQRQFQVCVASMDPERMIQLLATNPYHISTLLQVSEIAKQQRDNASASDLLERALFAFGRSVHSTFSSALSAGKARLSFSRPENREFFLAIWRYIATLCVRATFRTALEWARLLLSLAPEDDPYCMRLLTDQLALRGRSPESLLSIAESDVLERSWKIPPNLAFSTSLAHLRLKEPVKARSTLKNAVREYPWLAARLCKELDISPIPKPVWGKEPHNDYQELLCRLYVLRAKDLWNTTEGTSLLVEICYSFDEPLADGLDPYWLADIDALDLARHVILSDDQSLISLLDTSVKERYTSVSDPLPPDDNQPSYDMASLAGPRGQRSAVDRNQLLSDLEDLRRYFQSIDIEALVGGGLTEENLVRALQEGGSSLDEFRRNSERFQVVRARLQDVGVQVVFQGENAEGAAQEEGSDTDE</sequence>
<gene>
    <name evidence="1" type="ORF">BU25DRAFT_412578</name>
</gene>
<dbReference type="Proteomes" id="UP000799754">
    <property type="component" value="Unassembled WGS sequence"/>
</dbReference>
<organism evidence="1 2">
    <name type="scientific">Macroventuria anomochaeta</name>
    <dbReference type="NCBI Taxonomy" id="301207"/>
    <lineage>
        <taxon>Eukaryota</taxon>
        <taxon>Fungi</taxon>
        <taxon>Dikarya</taxon>
        <taxon>Ascomycota</taxon>
        <taxon>Pezizomycotina</taxon>
        <taxon>Dothideomycetes</taxon>
        <taxon>Pleosporomycetidae</taxon>
        <taxon>Pleosporales</taxon>
        <taxon>Pleosporineae</taxon>
        <taxon>Didymellaceae</taxon>
        <taxon>Macroventuria</taxon>
    </lineage>
</organism>
<accession>A0ACB6RWM1</accession>
<dbReference type="EMBL" id="MU006725">
    <property type="protein sequence ID" value="KAF2625544.1"/>
    <property type="molecule type" value="Genomic_DNA"/>
</dbReference>
<keyword evidence="2" id="KW-1185">Reference proteome</keyword>
<evidence type="ECO:0000313" key="1">
    <source>
        <dbReference type="EMBL" id="KAF2625544.1"/>
    </source>
</evidence>
<name>A0ACB6RWM1_9PLEO</name>